<evidence type="ECO:0000313" key="1">
    <source>
        <dbReference type="EMBL" id="CDH23945.1"/>
    </source>
</evidence>
<gene>
    <name evidence="1" type="ORF">XBKB1_2220001</name>
</gene>
<organism evidence="1 2">
    <name type="scientific">Xenorhabdus bovienii str. kraussei Becker Underwood</name>
    <dbReference type="NCBI Taxonomy" id="1398204"/>
    <lineage>
        <taxon>Bacteria</taxon>
        <taxon>Pseudomonadati</taxon>
        <taxon>Pseudomonadota</taxon>
        <taxon>Gammaproteobacteria</taxon>
        <taxon>Enterobacterales</taxon>
        <taxon>Morganellaceae</taxon>
        <taxon>Xenorhabdus</taxon>
    </lineage>
</organism>
<dbReference type="AlphaFoldDB" id="A0A077PHW4"/>
<accession>A0A077PHW4</accession>
<evidence type="ECO:0000313" key="2">
    <source>
        <dbReference type="Proteomes" id="UP000028493"/>
    </source>
</evidence>
<dbReference type="Proteomes" id="UP000028493">
    <property type="component" value="Unassembled WGS sequence"/>
</dbReference>
<dbReference type="EMBL" id="CBSZ010000138">
    <property type="protein sequence ID" value="CDH23945.1"/>
    <property type="molecule type" value="Genomic_DNA"/>
</dbReference>
<dbReference type="RefSeq" id="WP_038196286.1">
    <property type="nucleotide sequence ID" value="NZ_CAWLXS010000216.1"/>
</dbReference>
<protein>
    <submittedName>
        <fullName evidence="1">Uncharacterized protein</fullName>
    </submittedName>
</protein>
<name>A0A077PHW4_XENBV</name>
<proteinExistence type="predicted"/>
<comment type="caution">
    <text evidence="1">The sequence shown here is derived from an EMBL/GenBank/DDBJ whole genome shotgun (WGS) entry which is preliminary data.</text>
</comment>
<dbReference type="HOGENOM" id="CLU_1073443_0_0_6"/>
<reference evidence="1" key="1">
    <citation type="submission" date="2013-07" db="EMBL/GenBank/DDBJ databases">
        <title>Sub-species coevolution in mutualistic symbiosis.</title>
        <authorList>
            <person name="Murfin K."/>
            <person name="Klassen J."/>
            <person name="Lee M."/>
            <person name="Forst S."/>
            <person name="Stock P."/>
            <person name="Goodrich-Blair H."/>
        </authorList>
    </citation>
    <scope>NUCLEOTIDE SEQUENCE [LARGE SCALE GENOMIC DNA]</scope>
    <source>
        <strain evidence="1">Kraussei Becker Underwood</strain>
    </source>
</reference>
<sequence>MALPQYRISEKLSIILESIDKNEKLDIFTFNQAIKDADVVQEEPIKLMLKALAYGAYQDNSSALKYFERALKYQNAQVVKNYITYLSRTFQFELYLKESIRLANQYNDKYITFLGRNVSYNFSDIKNASLLADKLVKLYSNVDYEEFPILDFSQNINELEVFMSASAISESDAKWIISKAYEIAANHKIMCVSTEFYTSPDKRETAIIFYVKSDDNDVISDMDIEIACNLSIREDLSQMDITAWFKSSDGLKRSGDMLL</sequence>